<sequence>MSKLLHKSAPISWDFDDQNHLVATPAGAVLQVTEWDENKAWCKFWSTRHGCKVTVADIVVNARPHTQSGGGGVLCEAREIMSALYWSWRRSSGPGGGADDAPPEALRLMVPGDYKGRLRHG</sequence>
<reference evidence="1" key="1">
    <citation type="submission" date="2020-03" db="EMBL/GenBank/DDBJ databases">
        <title>The deep terrestrial virosphere.</title>
        <authorList>
            <person name="Holmfeldt K."/>
            <person name="Nilsson E."/>
            <person name="Simone D."/>
            <person name="Lopez-Fernandez M."/>
            <person name="Wu X."/>
            <person name="de Brujin I."/>
            <person name="Lundin D."/>
            <person name="Andersson A."/>
            <person name="Bertilsson S."/>
            <person name="Dopson M."/>
        </authorList>
    </citation>
    <scope>NUCLEOTIDE SEQUENCE</scope>
    <source>
        <strain evidence="1">TM448A00065</strain>
        <strain evidence="2">TM448B00134</strain>
    </source>
</reference>
<dbReference type="EMBL" id="MT144591">
    <property type="protein sequence ID" value="QJH93797.1"/>
    <property type="molecule type" value="Genomic_DNA"/>
</dbReference>
<dbReference type="AlphaFoldDB" id="A0A6H1Z9V8"/>
<organism evidence="1">
    <name type="scientific">viral metagenome</name>
    <dbReference type="NCBI Taxonomy" id="1070528"/>
    <lineage>
        <taxon>unclassified sequences</taxon>
        <taxon>metagenomes</taxon>
        <taxon>organismal metagenomes</taxon>
    </lineage>
</organism>
<evidence type="ECO:0000313" key="1">
    <source>
        <dbReference type="EMBL" id="QJA43970.1"/>
    </source>
</evidence>
<protein>
    <submittedName>
        <fullName evidence="1">Uncharacterized protein</fullName>
    </submittedName>
</protein>
<accession>A0A6H1Z9V8</accession>
<dbReference type="EMBL" id="MT143972">
    <property type="protein sequence ID" value="QJA43970.1"/>
    <property type="molecule type" value="Genomic_DNA"/>
</dbReference>
<name>A0A6H1Z9V8_9ZZZZ</name>
<evidence type="ECO:0000313" key="2">
    <source>
        <dbReference type="EMBL" id="QJH93797.1"/>
    </source>
</evidence>
<gene>
    <name evidence="1" type="ORF">TM448A00065_0016</name>
    <name evidence="2" type="ORF">TM448B00134_0091</name>
</gene>
<proteinExistence type="predicted"/>